<keyword evidence="12" id="KW-1185">Reference proteome</keyword>
<dbReference type="Pfam" id="PF00107">
    <property type="entry name" value="ADH_zinc_N"/>
    <property type="match status" value="1"/>
</dbReference>
<evidence type="ECO:0000256" key="5">
    <source>
        <dbReference type="ARBA" id="ARBA00022833"/>
    </source>
</evidence>
<dbReference type="AlphaFoldDB" id="A0A1G8IEV4"/>
<evidence type="ECO:0000313" key="11">
    <source>
        <dbReference type="EMBL" id="SDI17261.1"/>
    </source>
</evidence>
<evidence type="ECO:0000313" key="12">
    <source>
        <dbReference type="Proteomes" id="UP000199202"/>
    </source>
</evidence>
<comment type="catalytic activity">
    <reaction evidence="7">
        <text>a secondary alcohol + NAD(+) = a ketone + NADH + H(+)</text>
        <dbReference type="Rhea" id="RHEA:10740"/>
        <dbReference type="ChEBI" id="CHEBI:15378"/>
        <dbReference type="ChEBI" id="CHEBI:17087"/>
        <dbReference type="ChEBI" id="CHEBI:35681"/>
        <dbReference type="ChEBI" id="CHEBI:57540"/>
        <dbReference type="ChEBI" id="CHEBI:57945"/>
        <dbReference type="EC" id="1.1.1.1"/>
    </reaction>
</comment>
<name>A0A1G8IEV4_9ACTN</name>
<keyword evidence="4 9" id="KW-0479">Metal-binding</keyword>
<dbReference type="Gene3D" id="3.90.180.10">
    <property type="entry name" value="Medium-chain alcohol dehydrogenases, catalytic domain"/>
    <property type="match status" value="1"/>
</dbReference>
<dbReference type="STRING" id="633440.SAMN05421869_104465"/>
<dbReference type="InterPro" id="IPR002328">
    <property type="entry name" value="ADH_Zn_CS"/>
</dbReference>
<dbReference type="EC" id="1.1.1.1" evidence="3"/>
<dbReference type="Gene3D" id="3.40.50.720">
    <property type="entry name" value="NAD(P)-binding Rossmann-like Domain"/>
    <property type="match status" value="1"/>
</dbReference>
<evidence type="ECO:0000256" key="9">
    <source>
        <dbReference type="RuleBase" id="RU361277"/>
    </source>
</evidence>
<dbReference type="SMART" id="SM00829">
    <property type="entry name" value="PKS_ER"/>
    <property type="match status" value="1"/>
</dbReference>
<dbReference type="GO" id="GO:0004022">
    <property type="term" value="F:alcohol dehydrogenase (NAD+) activity"/>
    <property type="evidence" value="ECO:0007669"/>
    <property type="project" value="UniProtKB-EC"/>
</dbReference>
<evidence type="ECO:0000256" key="7">
    <source>
        <dbReference type="ARBA" id="ARBA00049164"/>
    </source>
</evidence>
<comment type="cofactor">
    <cofactor evidence="1 9">
        <name>Zn(2+)</name>
        <dbReference type="ChEBI" id="CHEBI:29105"/>
    </cofactor>
</comment>
<evidence type="ECO:0000256" key="3">
    <source>
        <dbReference type="ARBA" id="ARBA00013190"/>
    </source>
</evidence>
<dbReference type="GO" id="GO:0008270">
    <property type="term" value="F:zinc ion binding"/>
    <property type="evidence" value="ECO:0007669"/>
    <property type="project" value="InterPro"/>
</dbReference>
<sequence length="340" mass="35106">MQAAVIPEVNTAWELREIPTPRPGPGEVLIRVRASGICYNDVLISRGIIPFPAFSPAVIGHEPAGEVVEVGAGVTARRTGDRVGVTWIQGTCGRCDYCALGLPVSGQAAFRCAAPAMTGLTVPGGHAEYLVAPADATVLLPDGLDFELAAPVLCAGYTAWCAFSKGAPRPHERVAVLGVGGLGHFALQFSAAAGFETVAITRSPDKHAVARELGADLVVGSGEELLAAGGADVILVTGPSYAAATDSLRGLRLGGRIVLAGIDGLEPFTIPPDLARPFFAQGQQVLGATHDGPGFLEQALRVVASGKVTPKVEVFAKEQVADALDKVAKGEVRFKAVVTY</sequence>
<accession>A0A1G8IEV4</accession>
<dbReference type="RefSeq" id="WP_090930919.1">
    <property type="nucleotide sequence ID" value="NZ_FNDJ01000004.1"/>
</dbReference>
<keyword evidence="5 9" id="KW-0862">Zinc</keyword>
<dbReference type="SUPFAM" id="SSF51735">
    <property type="entry name" value="NAD(P)-binding Rossmann-fold domains"/>
    <property type="match status" value="1"/>
</dbReference>
<dbReference type="PANTHER" id="PTHR42940">
    <property type="entry name" value="ALCOHOL DEHYDROGENASE 1-RELATED"/>
    <property type="match status" value="1"/>
</dbReference>
<organism evidence="11 12">
    <name type="scientific">Nonomuraea jiangxiensis</name>
    <dbReference type="NCBI Taxonomy" id="633440"/>
    <lineage>
        <taxon>Bacteria</taxon>
        <taxon>Bacillati</taxon>
        <taxon>Actinomycetota</taxon>
        <taxon>Actinomycetes</taxon>
        <taxon>Streptosporangiales</taxon>
        <taxon>Streptosporangiaceae</taxon>
        <taxon>Nonomuraea</taxon>
    </lineage>
</organism>
<gene>
    <name evidence="11" type="ORF">SAMN05421869_104465</name>
</gene>
<dbReference type="EMBL" id="FNDJ01000004">
    <property type="protein sequence ID" value="SDI17261.1"/>
    <property type="molecule type" value="Genomic_DNA"/>
</dbReference>
<evidence type="ECO:0000256" key="4">
    <source>
        <dbReference type="ARBA" id="ARBA00022723"/>
    </source>
</evidence>
<feature type="domain" description="Enoyl reductase (ER)" evidence="10">
    <location>
        <begin position="8"/>
        <end position="338"/>
    </location>
</feature>
<dbReference type="InterPro" id="IPR013149">
    <property type="entry name" value="ADH-like_C"/>
</dbReference>
<dbReference type="PANTHER" id="PTHR42940:SF8">
    <property type="entry name" value="VACUOLAR PROTEIN SORTING-ASSOCIATED PROTEIN 11"/>
    <property type="match status" value="1"/>
</dbReference>
<dbReference type="SUPFAM" id="SSF50129">
    <property type="entry name" value="GroES-like"/>
    <property type="match status" value="1"/>
</dbReference>
<keyword evidence="6" id="KW-0560">Oxidoreductase</keyword>
<evidence type="ECO:0000256" key="6">
    <source>
        <dbReference type="ARBA" id="ARBA00023002"/>
    </source>
</evidence>
<dbReference type="InterPro" id="IPR036291">
    <property type="entry name" value="NAD(P)-bd_dom_sf"/>
</dbReference>
<dbReference type="InterPro" id="IPR013154">
    <property type="entry name" value="ADH-like_N"/>
</dbReference>
<protein>
    <recommendedName>
        <fullName evidence="3">alcohol dehydrogenase</fullName>
        <ecNumber evidence="3">1.1.1.1</ecNumber>
    </recommendedName>
</protein>
<dbReference type="Pfam" id="PF08240">
    <property type="entry name" value="ADH_N"/>
    <property type="match status" value="1"/>
</dbReference>
<evidence type="ECO:0000259" key="10">
    <source>
        <dbReference type="SMART" id="SM00829"/>
    </source>
</evidence>
<dbReference type="Proteomes" id="UP000199202">
    <property type="component" value="Unassembled WGS sequence"/>
</dbReference>
<comment type="similarity">
    <text evidence="2 9">Belongs to the zinc-containing alcohol dehydrogenase family.</text>
</comment>
<evidence type="ECO:0000256" key="1">
    <source>
        <dbReference type="ARBA" id="ARBA00001947"/>
    </source>
</evidence>
<reference evidence="11 12" key="1">
    <citation type="submission" date="2016-10" db="EMBL/GenBank/DDBJ databases">
        <authorList>
            <person name="de Groot N.N."/>
        </authorList>
    </citation>
    <scope>NUCLEOTIDE SEQUENCE [LARGE SCALE GENOMIC DNA]</scope>
    <source>
        <strain evidence="11 12">CGMCC 4.6533</strain>
    </source>
</reference>
<dbReference type="GO" id="GO:0005737">
    <property type="term" value="C:cytoplasm"/>
    <property type="evidence" value="ECO:0007669"/>
    <property type="project" value="TreeGrafter"/>
</dbReference>
<evidence type="ECO:0000256" key="2">
    <source>
        <dbReference type="ARBA" id="ARBA00008072"/>
    </source>
</evidence>
<dbReference type="PROSITE" id="PS00059">
    <property type="entry name" value="ADH_ZINC"/>
    <property type="match status" value="1"/>
</dbReference>
<proteinExistence type="inferred from homology"/>
<dbReference type="OrthoDB" id="3567264at2"/>
<comment type="catalytic activity">
    <reaction evidence="8">
        <text>a primary alcohol + NAD(+) = an aldehyde + NADH + H(+)</text>
        <dbReference type="Rhea" id="RHEA:10736"/>
        <dbReference type="ChEBI" id="CHEBI:15378"/>
        <dbReference type="ChEBI" id="CHEBI:15734"/>
        <dbReference type="ChEBI" id="CHEBI:17478"/>
        <dbReference type="ChEBI" id="CHEBI:57540"/>
        <dbReference type="ChEBI" id="CHEBI:57945"/>
        <dbReference type="EC" id="1.1.1.1"/>
    </reaction>
</comment>
<dbReference type="InterPro" id="IPR020843">
    <property type="entry name" value="ER"/>
</dbReference>
<dbReference type="InterPro" id="IPR011032">
    <property type="entry name" value="GroES-like_sf"/>
</dbReference>
<evidence type="ECO:0000256" key="8">
    <source>
        <dbReference type="ARBA" id="ARBA00049243"/>
    </source>
</evidence>